<proteinExistence type="predicted"/>
<feature type="compositionally biased region" description="Polar residues" evidence="7">
    <location>
        <begin position="176"/>
        <end position="192"/>
    </location>
</feature>
<dbReference type="AlphaFoldDB" id="A0A7R8HFM4"/>
<keyword evidence="3 8" id="KW-0812">Transmembrane</keyword>
<evidence type="ECO:0000256" key="7">
    <source>
        <dbReference type="SAM" id="MobiDB-lite"/>
    </source>
</evidence>
<keyword evidence="6 8" id="KW-0472">Membrane</keyword>
<dbReference type="PANTHER" id="PTHR11662">
    <property type="entry name" value="SOLUTE CARRIER FAMILY 17"/>
    <property type="match status" value="1"/>
</dbReference>
<feature type="transmembrane region" description="Helical" evidence="8">
    <location>
        <begin position="134"/>
        <end position="152"/>
    </location>
</feature>
<dbReference type="PANTHER" id="PTHR11662:SF456">
    <property type="entry name" value="VESICULAR GLUTAMATE TRANSPORTER, ISOFORM A"/>
    <property type="match status" value="1"/>
</dbReference>
<evidence type="ECO:0000256" key="1">
    <source>
        <dbReference type="ARBA" id="ARBA00004141"/>
    </source>
</evidence>
<accession>A0A7R8HFM4</accession>
<dbReference type="GO" id="GO:0015293">
    <property type="term" value="F:symporter activity"/>
    <property type="evidence" value="ECO:0007669"/>
    <property type="project" value="UniProtKB-KW"/>
</dbReference>
<dbReference type="FunFam" id="1.20.1250.20:FF:000003">
    <property type="entry name" value="Solute carrier family 17 member 3"/>
    <property type="match status" value="1"/>
</dbReference>
<dbReference type="GO" id="GO:0005326">
    <property type="term" value="F:neurotransmitter transmembrane transporter activity"/>
    <property type="evidence" value="ECO:0007669"/>
    <property type="project" value="TreeGrafter"/>
</dbReference>
<organism evidence="9 10">
    <name type="scientific">Lepeophtheirus salmonis</name>
    <name type="common">Salmon louse</name>
    <name type="synonym">Caligus salmonis</name>
    <dbReference type="NCBI Taxonomy" id="72036"/>
    <lineage>
        <taxon>Eukaryota</taxon>
        <taxon>Metazoa</taxon>
        <taxon>Ecdysozoa</taxon>
        <taxon>Arthropoda</taxon>
        <taxon>Crustacea</taxon>
        <taxon>Multicrustacea</taxon>
        <taxon>Hexanauplia</taxon>
        <taxon>Copepoda</taxon>
        <taxon>Siphonostomatoida</taxon>
        <taxon>Caligidae</taxon>
        <taxon>Lepeophtheirus</taxon>
    </lineage>
</organism>
<dbReference type="SUPFAM" id="SSF103473">
    <property type="entry name" value="MFS general substrate transporter"/>
    <property type="match status" value="1"/>
</dbReference>
<name>A0A7R8HFM4_LEPSM</name>
<evidence type="ECO:0000256" key="8">
    <source>
        <dbReference type="SAM" id="Phobius"/>
    </source>
</evidence>
<dbReference type="OrthoDB" id="2985014at2759"/>
<evidence type="ECO:0000256" key="5">
    <source>
        <dbReference type="ARBA" id="ARBA00022989"/>
    </source>
</evidence>
<evidence type="ECO:0000256" key="2">
    <source>
        <dbReference type="ARBA" id="ARBA00022448"/>
    </source>
</evidence>
<sequence>MAAIPHLVMTIIVPFGGQLADYFRRKEILSTTNVRKLFNCGGFGGEALFLLVVGYTRNEMVAIAGLILAVGCSGFAISGFNVNHLDIAPRYASILMGISNGVGTLSGMICPITTEQITKDHSSDWKLEVEWQHVFLIASSIHFVGVIFYAVFASGELQDWAEEKVSEKIEMTNGADSSGQTYGVESGYSEQHGNPKTETTEYYNYEMEAPSYEESHCPFSQRSLLQRIPSLNSNIIPHHLIIPSINNLSGIHCFSYFF</sequence>
<gene>
    <name evidence="9" type="ORF">LSAA_14916</name>
</gene>
<feature type="transmembrane region" description="Helical" evidence="8">
    <location>
        <begin position="36"/>
        <end position="55"/>
    </location>
</feature>
<feature type="transmembrane region" description="Helical" evidence="8">
    <location>
        <begin position="94"/>
        <end position="114"/>
    </location>
</feature>
<dbReference type="GO" id="GO:0050803">
    <property type="term" value="P:regulation of synapse structure or activity"/>
    <property type="evidence" value="ECO:0007669"/>
    <property type="project" value="TreeGrafter"/>
</dbReference>
<evidence type="ECO:0000313" key="10">
    <source>
        <dbReference type="Proteomes" id="UP000675881"/>
    </source>
</evidence>
<keyword evidence="10" id="KW-1185">Reference proteome</keyword>
<keyword evidence="5 8" id="KW-1133">Transmembrane helix</keyword>
<dbReference type="Gene3D" id="1.20.1250.20">
    <property type="entry name" value="MFS general substrate transporter like domains"/>
    <property type="match status" value="1"/>
</dbReference>
<dbReference type="GO" id="GO:0005313">
    <property type="term" value="F:L-glutamate transmembrane transporter activity"/>
    <property type="evidence" value="ECO:0007669"/>
    <property type="project" value="TreeGrafter"/>
</dbReference>
<keyword evidence="2" id="KW-0813">Transport</keyword>
<dbReference type="GO" id="GO:0060076">
    <property type="term" value="C:excitatory synapse"/>
    <property type="evidence" value="ECO:0007669"/>
    <property type="project" value="TreeGrafter"/>
</dbReference>
<feature type="region of interest" description="Disordered" evidence="7">
    <location>
        <begin position="176"/>
        <end position="196"/>
    </location>
</feature>
<keyword evidence="4" id="KW-0769">Symport</keyword>
<evidence type="ECO:0000256" key="6">
    <source>
        <dbReference type="ARBA" id="ARBA00023136"/>
    </source>
</evidence>
<comment type="subcellular location">
    <subcellularLocation>
        <location evidence="1">Membrane</location>
        <topology evidence="1">Multi-pass membrane protein</topology>
    </subcellularLocation>
</comment>
<dbReference type="GO" id="GO:0098700">
    <property type="term" value="P:neurotransmitter loading into synaptic vesicle"/>
    <property type="evidence" value="ECO:0007669"/>
    <property type="project" value="TreeGrafter"/>
</dbReference>
<dbReference type="InterPro" id="IPR050382">
    <property type="entry name" value="MFS_Na/Anion_cotransporter"/>
</dbReference>
<dbReference type="GO" id="GO:0030672">
    <property type="term" value="C:synaptic vesicle membrane"/>
    <property type="evidence" value="ECO:0007669"/>
    <property type="project" value="TreeGrafter"/>
</dbReference>
<reference evidence="9" key="1">
    <citation type="submission" date="2021-02" db="EMBL/GenBank/DDBJ databases">
        <authorList>
            <person name="Bekaert M."/>
        </authorList>
    </citation>
    <scope>NUCLEOTIDE SEQUENCE</scope>
    <source>
        <strain evidence="9">IoA-00</strain>
    </source>
</reference>
<dbReference type="EMBL" id="HG994588">
    <property type="protein sequence ID" value="CAF3047124.1"/>
    <property type="molecule type" value="Genomic_DNA"/>
</dbReference>
<dbReference type="GO" id="GO:0035249">
    <property type="term" value="P:synaptic transmission, glutamatergic"/>
    <property type="evidence" value="ECO:0007669"/>
    <property type="project" value="TreeGrafter"/>
</dbReference>
<evidence type="ECO:0000313" key="9">
    <source>
        <dbReference type="EMBL" id="CAF3047124.1"/>
    </source>
</evidence>
<evidence type="ECO:0000256" key="3">
    <source>
        <dbReference type="ARBA" id="ARBA00022692"/>
    </source>
</evidence>
<feature type="transmembrane region" description="Helical" evidence="8">
    <location>
        <begin position="61"/>
        <end position="82"/>
    </location>
</feature>
<dbReference type="InterPro" id="IPR036259">
    <property type="entry name" value="MFS_trans_sf"/>
</dbReference>
<protein>
    <submittedName>
        <fullName evidence="9">SLC17A6_7_8</fullName>
    </submittedName>
</protein>
<evidence type="ECO:0000256" key="4">
    <source>
        <dbReference type="ARBA" id="ARBA00022847"/>
    </source>
</evidence>
<dbReference type="Proteomes" id="UP000675881">
    <property type="component" value="Chromosome 9"/>
</dbReference>